<dbReference type="eggNOG" id="COG2815">
    <property type="taxonomic scope" value="Bacteria"/>
</dbReference>
<keyword evidence="4" id="KW-1185">Reference proteome</keyword>
<accession>A0A098LDV5</accession>
<dbReference type="InterPro" id="IPR005543">
    <property type="entry name" value="PASTA_dom"/>
</dbReference>
<dbReference type="RefSeq" id="WP_045463234.1">
    <property type="nucleotide sequence ID" value="NZ_BBLT01000004.1"/>
</dbReference>
<comment type="caution">
    <text evidence="3">The sequence shown here is derived from an EMBL/GenBank/DDBJ whole genome shotgun (WGS) entry which is preliminary data.</text>
</comment>
<dbReference type="Gene3D" id="3.30.10.20">
    <property type="match status" value="3"/>
</dbReference>
<sequence length="255" mass="27802">MIFKANSWKHIVIHVIIIAVLFFGLLAMFFYFYLPSATKHGESITVPKLTGMTVAELDEFLSSRNLRYQINDSTYVSGSKPHTVLSQHPLEGSKVKDGRKIYISVSSLNPPKVKMPNLVDLSLKSAEMMLKGYDLILAGTQYVPSPYSNVVIDQLVDGKHIEHGAPVSKGTKVTLMVGNGTGTEEKEIPDLIGMPLDEARVLLAGTGLSISEKADPESTEPEGTVIRQKPAAGEKLKIGEIVDVWVAGQPTTLTR</sequence>
<evidence type="ECO:0000313" key="3">
    <source>
        <dbReference type="EMBL" id="GAL85140.1"/>
    </source>
</evidence>
<name>A0A098LDV5_9BACT</name>
<dbReference type="CDD" id="cd06577">
    <property type="entry name" value="PASTA_pknB"/>
    <property type="match status" value="3"/>
</dbReference>
<keyword evidence="1" id="KW-0472">Membrane</keyword>
<dbReference type="EMBL" id="BBLT01000004">
    <property type="protein sequence ID" value="GAL85140.1"/>
    <property type="molecule type" value="Genomic_DNA"/>
</dbReference>
<feature type="domain" description="PASTA" evidence="2">
    <location>
        <begin position="109"/>
        <end position="179"/>
    </location>
</feature>
<organism evidence="3 4">
    <name type="scientific">Sporocytophaga myxococcoides</name>
    <dbReference type="NCBI Taxonomy" id="153721"/>
    <lineage>
        <taxon>Bacteria</taxon>
        <taxon>Pseudomonadati</taxon>
        <taxon>Bacteroidota</taxon>
        <taxon>Cytophagia</taxon>
        <taxon>Cytophagales</taxon>
        <taxon>Cytophagaceae</taxon>
        <taxon>Sporocytophaga</taxon>
    </lineage>
</organism>
<dbReference type="SUPFAM" id="SSF54184">
    <property type="entry name" value="Penicillin-binding protein 2x (pbp-2x), c-terminal domain"/>
    <property type="match status" value="1"/>
</dbReference>
<dbReference type="STRING" id="153721.MYP_2368"/>
<protein>
    <recommendedName>
        <fullName evidence="2">PASTA domain-containing protein</fullName>
    </recommendedName>
</protein>
<dbReference type="SMART" id="SM00740">
    <property type="entry name" value="PASTA"/>
    <property type="match status" value="3"/>
</dbReference>
<dbReference type="AlphaFoldDB" id="A0A098LDV5"/>
<feature type="transmembrane region" description="Helical" evidence="1">
    <location>
        <begin position="12"/>
        <end position="34"/>
    </location>
</feature>
<evidence type="ECO:0000313" key="4">
    <source>
        <dbReference type="Proteomes" id="UP000030185"/>
    </source>
</evidence>
<evidence type="ECO:0000256" key="1">
    <source>
        <dbReference type="SAM" id="Phobius"/>
    </source>
</evidence>
<dbReference type="Proteomes" id="UP000030185">
    <property type="component" value="Unassembled WGS sequence"/>
</dbReference>
<reference evidence="3 4" key="1">
    <citation type="submission" date="2014-09" db="EMBL/GenBank/DDBJ databases">
        <title>Sporocytophaga myxococcoides PG-01 genome sequencing.</title>
        <authorList>
            <person name="Liu L."/>
            <person name="Gao P.J."/>
            <person name="Chen G.J."/>
            <person name="Wang L.S."/>
        </authorList>
    </citation>
    <scope>NUCLEOTIDE SEQUENCE [LARGE SCALE GENOMIC DNA]</scope>
    <source>
        <strain evidence="3 4">PG-01</strain>
    </source>
</reference>
<dbReference type="OrthoDB" id="9803895at2"/>
<keyword evidence="1" id="KW-1133">Transmembrane helix</keyword>
<proteinExistence type="predicted"/>
<evidence type="ECO:0000259" key="2">
    <source>
        <dbReference type="PROSITE" id="PS51178"/>
    </source>
</evidence>
<feature type="domain" description="PASTA" evidence="2">
    <location>
        <begin position="182"/>
        <end position="248"/>
    </location>
</feature>
<dbReference type="Pfam" id="PF03793">
    <property type="entry name" value="PASTA"/>
    <property type="match status" value="3"/>
</dbReference>
<dbReference type="PROSITE" id="PS51178">
    <property type="entry name" value="PASTA"/>
    <property type="match status" value="3"/>
</dbReference>
<keyword evidence="1" id="KW-0812">Transmembrane</keyword>
<feature type="domain" description="PASTA" evidence="2">
    <location>
        <begin position="41"/>
        <end position="107"/>
    </location>
</feature>
<gene>
    <name evidence="3" type="ORF">MYP_2368</name>
</gene>